<sequence length="187" mass="20439">MRIRKIVTITEETRSEGFRDAERPVRIASAMAVIHNPMAGRFVQDLLPLVDEYADALGVLLPTRAIEALGRKADEVEAFGKGAIVGLDGEIEHASAIIHTMRFGTPFRRICADATTLLTACEKRSAAGSTLDIPLKHVREEKTRSHYLSHEVRIADAPRPDEILVVATVADGGRVHPRSGSLGNELR</sequence>
<evidence type="ECO:0000313" key="1">
    <source>
        <dbReference type="EMBL" id="GLL10642.1"/>
    </source>
</evidence>
<dbReference type="EMBL" id="BSFQ01000005">
    <property type="protein sequence ID" value="GLL10642.1"/>
    <property type="molecule type" value="Genomic_DNA"/>
</dbReference>
<dbReference type="Gene3D" id="3.30.1330.110">
    <property type="entry name" value="BB2672"/>
    <property type="match status" value="1"/>
</dbReference>
<reference evidence="1" key="1">
    <citation type="journal article" date="2014" name="Int. J. Syst. Evol. Microbiol.">
        <title>Complete genome sequence of Corynebacterium casei LMG S-19264T (=DSM 44701T), isolated from a smear-ripened cheese.</title>
        <authorList>
            <consortium name="US DOE Joint Genome Institute (JGI-PGF)"/>
            <person name="Walter F."/>
            <person name="Albersmeier A."/>
            <person name="Kalinowski J."/>
            <person name="Ruckert C."/>
        </authorList>
    </citation>
    <scope>NUCLEOTIDE SEQUENCE</scope>
    <source>
        <strain evidence="1">VKM Ac-1069</strain>
    </source>
</reference>
<evidence type="ECO:0000313" key="2">
    <source>
        <dbReference type="Proteomes" id="UP001143463"/>
    </source>
</evidence>
<organism evidence="1 2">
    <name type="scientific">Pseudonocardia halophobica</name>
    <dbReference type="NCBI Taxonomy" id="29401"/>
    <lineage>
        <taxon>Bacteria</taxon>
        <taxon>Bacillati</taxon>
        <taxon>Actinomycetota</taxon>
        <taxon>Actinomycetes</taxon>
        <taxon>Pseudonocardiales</taxon>
        <taxon>Pseudonocardiaceae</taxon>
        <taxon>Pseudonocardia</taxon>
    </lineage>
</organism>
<gene>
    <name evidence="1" type="ORF">GCM10017577_17820</name>
</gene>
<dbReference type="SUPFAM" id="SSF160519">
    <property type="entry name" value="BB2672-like"/>
    <property type="match status" value="1"/>
</dbReference>
<proteinExistence type="predicted"/>
<keyword evidence="2" id="KW-1185">Reference proteome</keyword>
<reference evidence="1" key="2">
    <citation type="submission" date="2023-01" db="EMBL/GenBank/DDBJ databases">
        <authorList>
            <person name="Sun Q."/>
            <person name="Evtushenko L."/>
        </authorList>
    </citation>
    <scope>NUCLEOTIDE SEQUENCE</scope>
    <source>
        <strain evidence="1">VKM Ac-1069</strain>
    </source>
</reference>
<evidence type="ECO:0008006" key="3">
    <source>
        <dbReference type="Google" id="ProtNLM"/>
    </source>
</evidence>
<accession>A0A9W6L0E4</accession>
<dbReference type="RefSeq" id="WP_037041103.1">
    <property type="nucleotide sequence ID" value="NZ_BAAAUZ010000002.1"/>
</dbReference>
<dbReference type="AlphaFoldDB" id="A0A9W6L0E4"/>
<dbReference type="Proteomes" id="UP001143463">
    <property type="component" value="Unassembled WGS sequence"/>
</dbReference>
<dbReference type="InterPro" id="IPR009569">
    <property type="entry name" value="AA_synth_put"/>
</dbReference>
<name>A0A9W6L0E4_9PSEU</name>
<protein>
    <recommendedName>
        <fullName evidence="3">Amino acid synthesis</fullName>
    </recommendedName>
</protein>
<comment type="caution">
    <text evidence="1">The sequence shown here is derived from an EMBL/GenBank/DDBJ whole genome shotgun (WGS) entry which is preliminary data.</text>
</comment>
<dbReference type="InterPro" id="IPR035936">
    <property type="entry name" value="BB2672"/>
</dbReference>
<dbReference type="Pfam" id="PF06684">
    <property type="entry name" value="AA_synth"/>
    <property type="match status" value="1"/>
</dbReference>